<dbReference type="Pfam" id="PF03419">
    <property type="entry name" value="Peptidase_U4"/>
    <property type="match status" value="1"/>
</dbReference>
<comment type="similarity">
    <text evidence="1">Belongs to the peptidase U4 family.</text>
</comment>
<name>A0A1M5Y653_9FIRM</name>
<dbReference type="EC" id="3.4.23.-" evidence="1"/>
<dbReference type="GO" id="GO:0005886">
    <property type="term" value="C:plasma membrane"/>
    <property type="evidence" value="ECO:0007669"/>
    <property type="project" value="UniProtKB-SubCell"/>
</dbReference>
<dbReference type="GO" id="GO:0004190">
    <property type="term" value="F:aspartic-type endopeptidase activity"/>
    <property type="evidence" value="ECO:0007669"/>
    <property type="project" value="UniProtKB-KW"/>
</dbReference>
<keyword evidence="1 3" id="KW-0472">Membrane</keyword>
<dbReference type="GO" id="GO:0030436">
    <property type="term" value="P:asexual sporulation"/>
    <property type="evidence" value="ECO:0007669"/>
    <property type="project" value="InterPro"/>
</dbReference>
<gene>
    <name evidence="4" type="ORF">SAMN02745823_02247</name>
</gene>
<proteinExistence type="inferred from homology"/>
<dbReference type="GO" id="GO:0030435">
    <property type="term" value="P:sporulation resulting in formation of a cellular spore"/>
    <property type="evidence" value="ECO:0007669"/>
    <property type="project" value="UniProtKB-KW"/>
</dbReference>
<protein>
    <recommendedName>
        <fullName evidence="1">Sporulation sigma-E factor-processing peptidase</fullName>
        <ecNumber evidence="1">3.4.23.-</ecNumber>
    </recommendedName>
    <alternativeName>
        <fullName evidence="1">Membrane-associated aspartic protease</fullName>
    </alternativeName>
    <alternativeName>
        <fullName evidence="1">Stage II sporulation protein GA</fullName>
    </alternativeName>
</protein>
<keyword evidence="1" id="KW-0378">Hydrolase</keyword>
<feature type="transmembrane region" description="Helical" evidence="3">
    <location>
        <begin position="6"/>
        <end position="27"/>
    </location>
</feature>
<reference evidence="4 5" key="1">
    <citation type="submission" date="2016-11" db="EMBL/GenBank/DDBJ databases">
        <authorList>
            <person name="Jaros S."/>
            <person name="Januszkiewicz K."/>
            <person name="Wedrychowicz H."/>
        </authorList>
    </citation>
    <scope>NUCLEOTIDE SEQUENCE [LARGE SCALE GENOMIC DNA]</scope>
    <source>
        <strain evidence="4 5">DSM 10068</strain>
    </source>
</reference>
<organism evidence="4 5">
    <name type="scientific">Sporobacter termitidis DSM 10068</name>
    <dbReference type="NCBI Taxonomy" id="1123282"/>
    <lineage>
        <taxon>Bacteria</taxon>
        <taxon>Bacillati</taxon>
        <taxon>Bacillota</taxon>
        <taxon>Clostridia</taxon>
        <taxon>Eubacteriales</taxon>
        <taxon>Oscillospiraceae</taxon>
        <taxon>Sporobacter</taxon>
    </lineage>
</organism>
<comment type="subcellular location">
    <subcellularLocation>
        <location evidence="1">Cell membrane</location>
    </subcellularLocation>
</comment>
<dbReference type="InterPro" id="IPR005081">
    <property type="entry name" value="SpoIIGA"/>
</dbReference>
<keyword evidence="1" id="KW-0749">Sporulation</keyword>
<feature type="active site" evidence="2">
    <location>
        <position position="171"/>
    </location>
</feature>
<keyword evidence="5" id="KW-1185">Reference proteome</keyword>
<accession>A0A1M5Y653</accession>
<evidence type="ECO:0000313" key="4">
    <source>
        <dbReference type="EMBL" id="SHI07308.1"/>
    </source>
</evidence>
<evidence type="ECO:0000313" key="5">
    <source>
        <dbReference type="Proteomes" id="UP000183995"/>
    </source>
</evidence>
<keyword evidence="1" id="KW-0064">Aspartyl protease</keyword>
<keyword evidence="3" id="KW-0812">Transmembrane</keyword>
<feature type="transmembrane region" description="Helical" evidence="3">
    <location>
        <begin position="39"/>
        <end position="58"/>
    </location>
</feature>
<dbReference type="STRING" id="1123282.SAMN02745823_02247"/>
<evidence type="ECO:0000256" key="3">
    <source>
        <dbReference type="SAM" id="Phobius"/>
    </source>
</evidence>
<sequence length="283" mass="29884">MIMQVVYVDSLFLINIVINYILLLVTAKICAVKTPRLRLLGGAALGAFYAVAAVLPLTVFLTSLLVKVAVGIVMVLCAFGGQARIIRLTLVFFAVSAAFGGAVMAVSLLGGGNINEVHLSVSLKLLILAFGGGYIVLTLVFRRAAKHRGGGIVTLELRHGGRKVSMRALRDTGNSLTDPMTGRPVIVAGVGDLKPLFAPDILKTVTELRKKDVVHVLEELSVSDKGMRFQLVPYSAVGVTGGMLLAFRPDEIVVDGRNKTGMLLALSPNSVSENGAYSALLGA</sequence>
<dbReference type="EMBL" id="FQXV01000007">
    <property type="protein sequence ID" value="SHI07308.1"/>
    <property type="molecule type" value="Genomic_DNA"/>
</dbReference>
<feature type="transmembrane region" description="Helical" evidence="3">
    <location>
        <begin position="121"/>
        <end position="141"/>
    </location>
</feature>
<comment type="function">
    <text evidence="1">Probable aspartic protease that is responsible for the proteolytic cleavage of the RNA polymerase sigma E factor (SigE/spoIIGB) to yield the active peptide in the mother cell during sporulation. Responds to a signal from the forespore that is triggered by the extracellular signal protein SpoIIR.</text>
</comment>
<keyword evidence="1" id="KW-1003">Cell membrane</keyword>
<dbReference type="GO" id="GO:0006508">
    <property type="term" value="P:proteolysis"/>
    <property type="evidence" value="ECO:0007669"/>
    <property type="project" value="UniProtKB-KW"/>
</dbReference>
<keyword evidence="1" id="KW-0645">Protease</keyword>
<evidence type="ECO:0000256" key="1">
    <source>
        <dbReference type="PIRNR" id="PIRNR018571"/>
    </source>
</evidence>
<evidence type="ECO:0000256" key="2">
    <source>
        <dbReference type="PIRSR" id="PIRSR018571-1"/>
    </source>
</evidence>
<feature type="transmembrane region" description="Helical" evidence="3">
    <location>
        <begin position="88"/>
        <end position="109"/>
    </location>
</feature>
<feature type="transmembrane region" description="Helical" evidence="3">
    <location>
        <begin position="64"/>
        <end position="81"/>
    </location>
</feature>
<dbReference type="RefSeq" id="WP_084726421.1">
    <property type="nucleotide sequence ID" value="NZ_FQXV01000007.1"/>
</dbReference>
<dbReference type="OrthoDB" id="2690199at2"/>
<keyword evidence="3" id="KW-1133">Transmembrane helix</keyword>
<dbReference type="PIRSF" id="PIRSF018571">
    <property type="entry name" value="SpoIIGA"/>
    <property type="match status" value="1"/>
</dbReference>
<dbReference type="Proteomes" id="UP000183995">
    <property type="component" value="Unassembled WGS sequence"/>
</dbReference>
<dbReference type="AlphaFoldDB" id="A0A1M5Y653"/>